<gene>
    <name evidence="1" type="ORF">LOK49_LG01G03064</name>
</gene>
<sequence length="861" mass="96525">MDDSVTIDLEEGSGESTDNSHLCLVGKVLTSKLLNRTIVSKIIQSAWKTREEIIVSPWPDNVFLFQFGNLEDRLKVLREAPWSIMGNFLVLQPLKMGCSVSEMDFSFCPFWVQVHGLPMDHLTRRNGQINAESLGQLIGVEVPHDGLLLHRSFLRLRVELDVSKPIPRGFMMKRKDPNTLNITEKWVDFKYEKLSDYCYDCSRIGHDNKSCKFTGREAGRNSEYGPHLKIRVAPKLNLPVDFIQKQIDEMEARIRPLLGRKTQTVTVESEVLVARKYDAREHSSQGQLGTLEGVVQGPLSCSIGTEPDPLVYHSRLPRGLVPTSPDIPISEVLSRTTTQHKVTPFGKHLGLTTRPLLAHQGVEPSTNPNLVGPTQPSSSGNPLHAPICPNPSILNNPPSSLPTLKIPFLNGPSYYVTEPADSPDSLNSPSLLQSKCSSPPDNSSPLSSPKSLALDPNIPDIVLPNVFNNLSLKRKATDFPPPLMSTPKFLKQNPIPYQMPLFSPSPPQCKPKTRTIIRPRKTRQGSQHLRSDQTLPCLELVEMEIQRVDSAQHTWPSLTVQGKQAYPPSSVDAELGSSNPCTLPGFQIPNSRPPDCSISLVSDVTVPNNTEWNTNKLGNVISVEVLDHIRSIPISCEDKADAIIWHYTSKGNYKVRSGYHIAIKDSLQFDSKLAASPSFSPPASMWNMIWSLNIPAKVRYFWWRVCKNKLATKENLFRRKCAPSSQCPACVCPVESIEHLLFHYPWTRSIWFGSDIGIRVDMHVCNSVAEWTYSLMNMCSNKIEQLEIIGKVAMVGWCIWKSRNDWVFNHNPLNPTITMQQAKTAWRKLSVLNHLGVRQPNVAVTEPPSHRWSPTDINCAY</sequence>
<accession>A0ACC0IYL4</accession>
<comment type="caution">
    <text evidence="1">The sequence shown here is derived from an EMBL/GenBank/DDBJ whole genome shotgun (WGS) entry which is preliminary data.</text>
</comment>
<dbReference type="Proteomes" id="UP001060215">
    <property type="component" value="Chromosome 1"/>
</dbReference>
<dbReference type="EMBL" id="CM045758">
    <property type="protein sequence ID" value="KAI8030620.1"/>
    <property type="molecule type" value="Genomic_DNA"/>
</dbReference>
<reference evidence="1 2" key="1">
    <citation type="journal article" date="2022" name="Plant J.">
        <title>Chromosome-level genome of Camellia lanceoleosa provides a valuable resource for understanding genome evolution and self-incompatibility.</title>
        <authorList>
            <person name="Gong W."/>
            <person name="Xiao S."/>
            <person name="Wang L."/>
            <person name="Liao Z."/>
            <person name="Chang Y."/>
            <person name="Mo W."/>
            <person name="Hu G."/>
            <person name="Li W."/>
            <person name="Zhao G."/>
            <person name="Zhu H."/>
            <person name="Hu X."/>
            <person name="Ji K."/>
            <person name="Xiang X."/>
            <person name="Song Q."/>
            <person name="Yuan D."/>
            <person name="Jin S."/>
            <person name="Zhang L."/>
        </authorList>
    </citation>
    <scope>NUCLEOTIDE SEQUENCE [LARGE SCALE GENOMIC DNA]</scope>
    <source>
        <strain evidence="1">SQ_2022a</strain>
    </source>
</reference>
<name>A0ACC0IYL4_9ERIC</name>
<evidence type="ECO:0000313" key="2">
    <source>
        <dbReference type="Proteomes" id="UP001060215"/>
    </source>
</evidence>
<proteinExistence type="predicted"/>
<keyword evidence="2" id="KW-1185">Reference proteome</keyword>
<evidence type="ECO:0000313" key="1">
    <source>
        <dbReference type="EMBL" id="KAI8030620.1"/>
    </source>
</evidence>
<organism evidence="1 2">
    <name type="scientific">Camellia lanceoleosa</name>
    <dbReference type="NCBI Taxonomy" id="1840588"/>
    <lineage>
        <taxon>Eukaryota</taxon>
        <taxon>Viridiplantae</taxon>
        <taxon>Streptophyta</taxon>
        <taxon>Embryophyta</taxon>
        <taxon>Tracheophyta</taxon>
        <taxon>Spermatophyta</taxon>
        <taxon>Magnoliopsida</taxon>
        <taxon>eudicotyledons</taxon>
        <taxon>Gunneridae</taxon>
        <taxon>Pentapetalae</taxon>
        <taxon>asterids</taxon>
        <taxon>Ericales</taxon>
        <taxon>Theaceae</taxon>
        <taxon>Camellia</taxon>
    </lineage>
</organism>
<protein>
    <submittedName>
        <fullName evidence="1">Ribonuclease H protein</fullName>
    </submittedName>
</protein>